<proteinExistence type="predicted"/>
<dbReference type="Pfam" id="PF13456">
    <property type="entry name" value="RVT_3"/>
    <property type="match status" value="1"/>
</dbReference>
<keyword evidence="3" id="KW-1185">Reference proteome</keyword>
<accession>A0ABD1NVI6</accession>
<gene>
    <name evidence="2" type="ORF">Adt_47304</name>
</gene>
<dbReference type="InterPro" id="IPR012337">
    <property type="entry name" value="RNaseH-like_sf"/>
</dbReference>
<sequence>MIRLVGIESLISALHVCLNSLHIILAQRLVLSDLWIESNSTLAIHYITRDGGPWSIQATLRHIRHLLTFDCNTISHIYREENQVADLLASDGWNRRCYFEYIARDLPQRYRSLVQIDRHGLPTVKGL</sequence>
<dbReference type="CDD" id="cd06222">
    <property type="entry name" value="RNase_H_like"/>
    <property type="match status" value="1"/>
</dbReference>
<dbReference type="InterPro" id="IPR036397">
    <property type="entry name" value="RNaseH_sf"/>
</dbReference>
<comment type="caution">
    <text evidence="2">The sequence shown here is derived from an EMBL/GenBank/DDBJ whole genome shotgun (WGS) entry which is preliminary data.</text>
</comment>
<dbReference type="InterPro" id="IPR053151">
    <property type="entry name" value="RNase_H-like"/>
</dbReference>
<dbReference type="EMBL" id="JBFOLK010000189">
    <property type="protein sequence ID" value="KAL2455399.1"/>
    <property type="molecule type" value="Genomic_DNA"/>
</dbReference>
<reference evidence="3" key="1">
    <citation type="submission" date="2024-07" db="EMBL/GenBank/DDBJ databases">
        <title>Two chromosome-level genome assemblies of Korean endemic species Abeliophyllum distichum and Forsythia ovata (Oleaceae).</title>
        <authorList>
            <person name="Jang H."/>
        </authorList>
    </citation>
    <scope>NUCLEOTIDE SEQUENCE [LARGE SCALE GENOMIC DNA]</scope>
</reference>
<name>A0ABD1NVI6_9LAMI</name>
<organism evidence="2 3">
    <name type="scientific">Abeliophyllum distichum</name>
    <dbReference type="NCBI Taxonomy" id="126358"/>
    <lineage>
        <taxon>Eukaryota</taxon>
        <taxon>Viridiplantae</taxon>
        <taxon>Streptophyta</taxon>
        <taxon>Embryophyta</taxon>
        <taxon>Tracheophyta</taxon>
        <taxon>Spermatophyta</taxon>
        <taxon>Magnoliopsida</taxon>
        <taxon>eudicotyledons</taxon>
        <taxon>Gunneridae</taxon>
        <taxon>Pentapetalae</taxon>
        <taxon>asterids</taxon>
        <taxon>lamiids</taxon>
        <taxon>Lamiales</taxon>
        <taxon>Oleaceae</taxon>
        <taxon>Forsythieae</taxon>
        <taxon>Abeliophyllum</taxon>
    </lineage>
</organism>
<evidence type="ECO:0000313" key="2">
    <source>
        <dbReference type="EMBL" id="KAL2455399.1"/>
    </source>
</evidence>
<feature type="domain" description="RNase H type-1" evidence="1">
    <location>
        <begin position="25"/>
        <end position="91"/>
    </location>
</feature>
<dbReference type="SUPFAM" id="SSF53098">
    <property type="entry name" value="Ribonuclease H-like"/>
    <property type="match status" value="1"/>
</dbReference>
<evidence type="ECO:0000313" key="3">
    <source>
        <dbReference type="Proteomes" id="UP001604336"/>
    </source>
</evidence>
<dbReference type="InterPro" id="IPR044730">
    <property type="entry name" value="RNase_H-like_dom_plant"/>
</dbReference>
<dbReference type="PANTHER" id="PTHR47723:SF19">
    <property type="entry name" value="POLYNUCLEOTIDYL TRANSFERASE, RIBONUCLEASE H-LIKE SUPERFAMILY PROTEIN"/>
    <property type="match status" value="1"/>
</dbReference>
<dbReference type="Gene3D" id="3.30.420.10">
    <property type="entry name" value="Ribonuclease H-like superfamily/Ribonuclease H"/>
    <property type="match status" value="1"/>
</dbReference>
<evidence type="ECO:0000259" key="1">
    <source>
        <dbReference type="Pfam" id="PF13456"/>
    </source>
</evidence>
<protein>
    <submittedName>
        <fullName evidence="2">Ribonuclease H protein</fullName>
    </submittedName>
</protein>
<dbReference type="PANTHER" id="PTHR47723">
    <property type="entry name" value="OS05G0353850 PROTEIN"/>
    <property type="match status" value="1"/>
</dbReference>
<dbReference type="Proteomes" id="UP001604336">
    <property type="component" value="Unassembled WGS sequence"/>
</dbReference>
<dbReference type="InterPro" id="IPR002156">
    <property type="entry name" value="RNaseH_domain"/>
</dbReference>
<dbReference type="AlphaFoldDB" id="A0ABD1NVI6"/>